<sequence>MAINLYGNVSGTYQKPNIDLFEMARKQNNQPVKFCDTEAGKNLPAIKVNISEEGLRALHGSKMKGSVDIQKQMEEMQYISEHQPVESFTNRLSRVMQNSYVQFSESNSDEKLTIQKKADVLLGEFKSICDEINSGYDGGTRVRFIEDSTSTDGFRKLSKDDELSILLSEFSNFVEGRFGKTHQEESEKVAKIVNDLQKVKQEMGRGDIRYYEPEYIPSDFVEKLLKAASDYIKA</sequence>
<organism evidence="1 2">
    <name type="scientific">Suilimivivens aceti</name>
    <dbReference type="NCBI Taxonomy" id="2981774"/>
    <lineage>
        <taxon>Bacteria</taxon>
        <taxon>Bacillati</taxon>
        <taxon>Bacillota</taxon>
        <taxon>Clostridia</taxon>
        <taxon>Lachnospirales</taxon>
        <taxon>Lachnospiraceae</taxon>
        <taxon>Suilimivivens</taxon>
    </lineage>
</organism>
<evidence type="ECO:0000313" key="2">
    <source>
        <dbReference type="Proteomes" id="UP001652432"/>
    </source>
</evidence>
<dbReference type="EMBL" id="JAOQKJ010000010">
    <property type="protein sequence ID" value="MCU6745328.1"/>
    <property type="molecule type" value="Genomic_DNA"/>
</dbReference>
<dbReference type="Proteomes" id="UP001652432">
    <property type="component" value="Unassembled WGS sequence"/>
</dbReference>
<proteinExistence type="predicted"/>
<reference evidence="1 2" key="1">
    <citation type="journal article" date="2021" name="ISME Commun">
        <title>Automated analysis of genomic sequences facilitates high-throughput and comprehensive description of bacteria.</title>
        <authorList>
            <person name="Hitch T.C.A."/>
        </authorList>
    </citation>
    <scope>NUCLEOTIDE SEQUENCE [LARGE SCALE GENOMIC DNA]</scope>
    <source>
        <strain evidence="1 2">Sanger_18</strain>
    </source>
</reference>
<comment type="caution">
    <text evidence="1">The sequence shown here is derived from an EMBL/GenBank/DDBJ whole genome shotgun (WGS) entry which is preliminary data.</text>
</comment>
<keyword evidence="2" id="KW-1185">Reference proteome</keyword>
<protein>
    <submittedName>
        <fullName evidence="1">Uncharacterized protein</fullName>
    </submittedName>
</protein>
<evidence type="ECO:0000313" key="1">
    <source>
        <dbReference type="EMBL" id="MCU6745328.1"/>
    </source>
</evidence>
<name>A0ABT2T4Z9_9FIRM</name>
<accession>A0ABT2T4Z9</accession>
<dbReference type="RefSeq" id="WP_118548210.1">
    <property type="nucleotide sequence ID" value="NZ_JAOQKJ010000010.1"/>
</dbReference>
<gene>
    <name evidence="1" type="ORF">OCV77_12655</name>
</gene>